<dbReference type="AlphaFoldDB" id="A0A380B8A6"/>
<dbReference type="PANTHER" id="PTHR10900">
    <property type="entry name" value="PERIOSTIN-RELATED"/>
    <property type="match status" value="1"/>
</dbReference>
<dbReference type="EMBL" id="UGYW01000001">
    <property type="protein sequence ID" value="SUI96686.1"/>
    <property type="molecule type" value="Genomic_DNA"/>
</dbReference>
<dbReference type="InterPro" id="IPR050904">
    <property type="entry name" value="Adhesion/Biosynth-related"/>
</dbReference>
<dbReference type="PANTHER" id="PTHR10900:SF77">
    <property type="entry name" value="FI19380P1"/>
    <property type="match status" value="1"/>
</dbReference>
<evidence type="ECO:0000259" key="1">
    <source>
        <dbReference type="PROSITE" id="PS50213"/>
    </source>
</evidence>
<evidence type="ECO:0000313" key="2">
    <source>
        <dbReference type="EMBL" id="SUI96686.1"/>
    </source>
</evidence>
<name>A0A380B8A6_SPHSI</name>
<dbReference type="Pfam" id="PF02469">
    <property type="entry name" value="Fasciclin"/>
    <property type="match status" value="1"/>
</dbReference>
<dbReference type="RefSeq" id="WP_115168680.1">
    <property type="nucleotide sequence ID" value="NZ_UGYW01000001.1"/>
</dbReference>
<accession>A0A380B8A6</accession>
<dbReference type="Proteomes" id="UP000254893">
    <property type="component" value="Unassembled WGS sequence"/>
</dbReference>
<dbReference type="InterPro" id="IPR036378">
    <property type="entry name" value="FAS1_dom_sf"/>
</dbReference>
<gene>
    <name evidence="2" type="ORF">NCTC11388_00088</name>
</gene>
<dbReference type="InterPro" id="IPR000782">
    <property type="entry name" value="FAS1_domain"/>
</dbReference>
<dbReference type="SUPFAM" id="SSF82153">
    <property type="entry name" value="FAS1 domain"/>
    <property type="match status" value="2"/>
</dbReference>
<sequence length="538" mass="61199">MKRIYNLHRTIQALLLLFPLLLVNSCKDSFEDKTFTAYDEFPISVYLNQHPDQFSRWVEVLKQADLYNTLNLNANYTHFVPVNEGVDRYLKAKGYASVQDMSKEDAAYLVRYHLIAGTVIDLGQFQSGAIDELNETDDNLSIEFRGGGLEAVYLNGLSRFKKFDVKATNGIIHIIEDVLVPLTETITDRLQQEKFSIFYEAVKMAGYEERLKTVYTPSTDEQGNPIEIRYRYTAFAVANQTFASDNIRSITDLITKLSANNGLPYTDVKNPLNQYVAYHLLGQLRDYASLGQFPSGQRKMNINTLADKQLIKMSEGQGELLLNSNAANTTGIKFVEFNVLCKNGVLHEVNNWMPVFTPERVSVIWELSDYPDVEANVTQFKKANLSAQYNKTFVTGDLKSIIWSARPETRSNVLIYRNSRPADGIYYSDVLNHDHLRVTLGESGWIEMNSPVIVKGKYKVTFFWPSPIQATSTGICSFILDGVLMRDKHTISNTRTDRQLEQALGNVTFEETTSHKLRILSLDGKLITLDYIRFDPID</sequence>
<dbReference type="PROSITE" id="PS50213">
    <property type="entry name" value="FAS1"/>
    <property type="match status" value="2"/>
</dbReference>
<organism evidence="2 3">
    <name type="scientific">Sphingobacterium spiritivorum</name>
    <name type="common">Flavobacterium spiritivorum</name>
    <dbReference type="NCBI Taxonomy" id="258"/>
    <lineage>
        <taxon>Bacteria</taxon>
        <taxon>Pseudomonadati</taxon>
        <taxon>Bacteroidota</taxon>
        <taxon>Sphingobacteriia</taxon>
        <taxon>Sphingobacteriales</taxon>
        <taxon>Sphingobacteriaceae</taxon>
        <taxon>Sphingobacterium</taxon>
    </lineage>
</organism>
<proteinExistence type="predicted"/>
<dbReference type="SMART" id="SM00554">
    <property type="entry name" value="FAS1"/>
    <property type="match status" value="1"/>
</dbReference>
<protein>
    <submittedName>
        <fullName evidence="2">Fasciclin domain</fullName>
    </submittedName>
</protein>
<feature type="domain" description="FAS1" evidence="1">
    <location>
        <begin position="182"/>
        <end position="353"/>
    </location>
</feature>
<dbReference type="Gene3D" id="2.30.180.10">
    <property type="entry name" value="FAS1 domain"/>
    <property type="match status" value="2"/>
</dbReference>
<evidence type="ECO:0000313" key="3">
    <source>
        <dbReference type="Proteomes" id="UP000254893"/>
    </source>
</evidence>
<reference evidence="2 3" key="1">
    <citation type="submission" date="2018-06" db="EMBL/GenBank/DDBJ databases">
        <authorList>
            <consortium name="Pathogen Informatics"/>
            <person name="Doyle S."/>
        </authorList>
    </citation>
    <scope>NUCLEOTIDE SEQUENCE [LARGE SCALE GENOMIC DNA]</scope>
    <source>
        <strain evidence="2 3">NCTC11388</strain>
    </source>
</reference>
<feature type="domain" description="FAS1" evidence="1">
    <location>
        <begin position="41"/>
        <end position="179"/>
    </location>
</feature>